<organism evidence="2 3">
    <name type="scientific">Prorocentrum cordatum</name>
    <dbReference type="NCBI Taxonomy" id="2364126"/>
    <lineage>
        <taxon>Eukaryota</taxon>
        <taxon>Sar</taxon>
        <taxon>Alveolata</taxon>
        <taxon>Dinophyceae</taxon>
        <taxon>Prorocentrales</taxon>
        <taxon>Prorocentraceae</taxon>
        <taxon>Prorocentrum</taxon>
    </lineage>
</organism>
<sequence>EPLPSVPQSGPRGPAAGALSARRAAAALRAQVVQRGVPLALTVVRARGRGGGAPATCRFWVRGRNPDAKFQTPPAVEVGACADLVWAFQQKVPGAEEGDVVEFEILDGRPGSGAHGLEEQAPTCRGVLVLVRAHLSAGGAELEVPLAEVPGGGPAGSLQVRVRELVAGGAQPSPRETLRWSPRGWSPAPRPSPRLAAPSAARRRDDEPTAFH</sequence>
<feature type="compositionally biased region" description="Basic and acidic residues" evidence="1">
    <location>
        <begin position="202"/>
        <end position="212"/>
    </location>
</feature>
<proteinExistence type="predicted"/>
<comment type="caution">
    <text evidence="2">The sequence shown here is derived from an EMBL/GenBank/DDBJ whole genome shotgun (WGS) entry which is preliminary data.</text>
</comment>
<name>A0ABN9X5A9_9DINO</name>
<gene>
    <name evidence="2" type="ORF">PCOR1329_LOCUS73600</name>
</gene>
<feature type="non-terminal residue" evidence="2">
    <location>
        <position position="1"/>
    </location>
</feature>
<evidence type="ECO:0000256" key="1">
    <source>
        <dbReference type="SAM" id="MobiDB-lite"/>
    </source>
</evidence>
<dbReference type="EMBL" id="CAUYUJ010019921">
    <property type="protein sequence ID" value="CAK0894583.1"/>
    <property type="molecule type" value="Genomic_DNA"/>
</dbReference>
<evidence type="ECO:0000313" key="2">
    <source>
        <dbReference type="EMBL" id="CAK0894583.1"/>
    </source>
</evidence>
<protein>
    <submittedName>
        <fullName evidence="2">Uncharacterized protein</fullName>
    </submittedName>
</protein>
<dbReference type="Proteomes" id="UP001189429">
    <property type="component" value="Unassembled WGS sequence"/>
</dbReference>
<accession>A0ABN9X5A9</accession>
<evidence type="ECO:0000313" key="3">
    <source>
        <dbReference type="Proteomes" id="UP001189429"/>
    </source>
</evidence>
<keyword evidence="3" id="KW-1185">Reference proteome</keyword>
<feature type="region of interest" description="Disordered" evidence="1">
    <location>
        <begin position="168"/>
        <end position="212"/>
    </location>
</feature>
<reference evidence="2" key="1">
    <citation type="submission" date="2023-10" db="EMBL/GenBank/DDBJ databases">
        <authorList>
            <person name="Chen Y."/>
            <person name="Shah S."/>
            <person name="Dougan E. K."/>
            <person name="Thang M."/>
            <person name="Chan C."/>
        </authorList>
    </citation>
    <scope>NUCLEOTIDE SEQUENCE [LARGE SCALE GENOMIC DNA]</scope>
</reference>